<keyword evidence="2 7" id="KW-0808">Transferase</keyword>
<keyword evidence="6" id="KW-1208">Phospholipid metabolism</keyword>
<dbReference type="GO" id="GO:0032049">
    <property type="term" value="P:cardiolipin biosynthetic process"/>
    <property type="evidence" value="ECO:0007669"/>
    <property type="project" value="InterPro"/>
</dbReference>
<evidence type="ECO:0000256" key="2">
    <source>
        <dbReference type="ARBA" id="ARBA00022679"/>
    </source>
</evidence>
<accession>A0A376SBQ7</accession>
<evidence type="ECO:0000256" key="5">
    <source>
        <dbReference type="ARBA" id="ARBA00023209"/>
    </source>
</evidence>
<evidence type="ECO:0000256" key="1">
    <source>
        <dbReference type="ARBA" id="ARBA00022516"/>
    </source>
</evidence>
<gene>
    <name evidence="7" type="primary">pssA_1</name>
    <name evidence="7" type="ORF">NCTC11112_07377</name>
</gene>
<dbReference type="PANTHER" id="PTHR12586:SF1">
    <property type="entry name" value="CDP-DIACYLGLYCEROL--GLYCEROL-3-PHOSPHATE 3-PHOSPHATIDYLTRANSFERASE, MITOCHONDRIAL"/>
    <property type="match status" value="1"/>
</dbReference>
<organism evidence="7 8">
    <name type="scientific">Escherichia coli</name>
    <dbReference type="NCBI Taxonomy" id="562"/>
    <lineage>
        <taxon>Bacteria</taxon>
        <taxon>Pseudomonadati</taxon>
        <taxon>Pseudomonadota</taxon>
        <taxon>Gammaproteobacteria</taxon>
        <taxon>Enterobacterales</taxon>
        <taxon>Enterobacteriaceae</taxon>
        <taxon>Escherichia</taxon>
    </lineage>
</organism>
<dbReference type="AlphaFoldDB" id="A0A376SBQ7"/>
<sequence length="102" mass="11525">MLSKFKRNKHQQHLAQLPKISQSVDDVDFFYAPADFRETLLEKIASAKQRICIVALYLEQDDGGKGILNALYEAKRQRPETGCAGAGRLASCTTWTHWRCGI</sequence>
<reference evidence="7 8" key="1">
    <citation type="submission" date="2018-06" db="EMBL/GenBank/DDBJ databases">
        <authorList>
            <consortium name="Pathogen Informatics"/>
            <person name="Doyle S."/>
        </authorList>
    </citation>
    <scope>NUCLEOTIDE SEQUENCE [LARGE SCALE GENOMIC DNA]</scope>
    <source>
        <strain evidence="7 8">NCTC11112</strain>
    </source>
</reference>
<dbReference type="EC" id="2.7.8.8" evidence="7"/>
<dbReference type="EMBL" id="UGAW01000002">
    <property type="protein sequence ID" value="STI48144.1"/>
    <property type="molecule type" value="Genomic_DNA"/>
</dbReference>
<evidence type="ECO:0000256" key="4">
    <source>
        <dbReference type="ARBA" id="ARBA00023098"/>
    </source>
</evidence>
<dbReference type="InterPro" id="IPR016270">
    <property type="entry name" value="PGS1"/>
</dbReference>
<proteinExistence type="predicted"/>
<evidence type="ECO:0000313" key="8">
    <source>
        <dbReference type="Proteomes" id="UP000254817"/>
    </source>
</evidence>
<keyword evidence="4" id="KW-0443">Lipid metabolism</keyword>
<keyword evidence="5" id="KW-0594">Phospholipid biosynthesis</keyword>
<evidence type="ECO:0000256" key="6">
    <source>
        <dbReference type="ARBA" id="ARBA00023264"/>
    </source>
</evidence>
<dbReference type="GO" id="GO:0008444">
    <property type="term" value="F:CDP-diacylglycerol-glycerol-3-phosphate 3-phosphatidyltransferase activity"/>
    <property type="evidence" value="ECO:0007669"/>
    <property type="project" value="InterPro"/>
</dbReference>
<dbReference type="GO" id="GO:0005829">
    <property type="term" value="C:cytosol"/>
    <property type="evidence" value="ECO:0007669"/>
    <property type="project" value="TreeGrafter"/>
</dbReference>
<dbReference type="GO" id="GO:0003882">
    <property type="term" value="F:CDP-diacylglycerol-serine O-phosphatidyltransferase activity"/>
    <property type="evidence" value="ECO:0007669"/>
    <property type="project" value="UniProtKB-EC"/>
</dbReference>
<dbReference type="SUPFAM" id="SSF56024">
    <property type="entry name" value="Phospholipase D/nuclease"/>
    <property type="match status" value="1"/>
</dbReference>
<keyword evidence="3" id="KW-0677">Repeat</keyword>
<protein>
    <submittedName>
        <fullName evidence="7">Phosphatidylserine synthase</fullName>
        <ecNumber evidence="7">2.7.8.8</ecNumber>
    </submittedName>
</protein>
<evidence type="ECO:0000256" key="3">
    <source>
        <dbReference type="ARBA" id="ARBA00022737"/>
    </source>
</evidence>
<keyword evidence="1" id="KW-0444">Lipid biosynthesis</keyword>
<dbReference type="PANTHER" id="PTHR12586">
    <property type="entry name" value="CDP-DIACYLGLYCEROL--SERINE O-PHOSPHATIDYLTRANSFERASE"/>
    <property type="match status" value="1"/>
</dbReference>
<evidence type="ECO:0000313" key="7">
    <source>
        <dbReference type="EMBL" id="STI48144.1"/>
    </source>
</evidence>
<dbReference type="Gene3D" id="3.30.870.10">
    <property type="entry name" value="Endonuclease Chain A"/>
    <property type="match status" value="1"/>
</dbReference>
<dbReference type="Proteomes" id="UP000254817">
    <property type="component" value="Unassembled WGS sequence"/>
</dbReference>
<name>A0A376SBQ7_ECOLX</name>